<dbReference type="EMBL" id="GL379822">
    <property type="protein sequence ID" value="EGT48153.1"/>
    <property type="molecule type" value="Genomic_DNA"/>
</dbReference>
<protein>
    <recommendedName>
        <fullName evidence="1">Sdz-33 F-box domain-containing protein</fullName>
    </recommendedName>
</protein>
<organism evidence="3">
    <name type="scientific">Caenorhabditis brenneri</name>
    <name type="common">Nematode worm</name>
    <dbReference type="NCBI Taxonomy" id="135651"/>
    <lineage>
        <taxon>Eukaryota</taxon>
        <taxon>Metazoa</taxon>
        <taxon>Ecdysozoa</taxon>
        <taxon>Nematoda</taxon>
        <taxon>Chromadorea</taxon>
        <taxon>Rhabditida</taxon>
        <taxon>Rhabditina</taxon>
        <taxon>Rhabditomorpha</taxon>
        <taxon>Rhabditoidea</taxon>
        <taxon>Rhabditidae</taxon>
        <taxon>Peloderinae</taxon>
        <taxon>Caenorhabditis</taxon>
    </lineage>
</organism>
<dbReference type="Proteomes" id="UP000008068">
    <property type="component" value="Unassembled WGS sequence"/>
</dbReference>
<dbReference type="PANTHER" id="PTHR31006:SF0">
    <property type="entry name" value="F-BOX ASSOCIATED DOMAIN-CONTAINING PROTEIN-RELATED"/>
    <property type="match status" value="1"/>
</dbReference>
<evidence type="ECO:0000259" key="1">
    <source>
        <dbReference type="Pfam" id="PF07735"/>
    </source>
</evidence>
<name>G0MZI8_CAEBE</name>
<dbReference type="HOGENOM" id="CLU_065230_0_0_1"/>
<sequence>MPIDSIRIRDTVLHLNDPHTWTNRKTDIIDVFVHLTSTFPPRLMAYFEPLGKDTKVKKYIETMYYEETKYYKSILKSCSHHEALVPYVEKWMRKCSYRMDHITVSLKSHPFENSTMKELIQCRSAQLGVGNIESLRWWLEKLPEKMESIHITNQCERGDEVTIPSEYLNVPQIVQTSELVMSVRNCVTDELLLKFQARKLRIRNSVLISCNGINRYLKNWAKGLGVPNFKEIRIDEIGSTFDETTLIEGLNAENWESGFRQSNPKFCKSFSVDFLYEVYYQIESFVDPYESVTLAIGKKTVTIAKTGTKATQNGRDITIYEYSF</sequence>
<evidence type="ECO:0000313" key="3">
    <source>
        <dbReference type="Proteomes" id="UP000008068"/>
    </source>
</evidence>
<keyword evidence="3" id="KW-1185">Reference proteome</keyword>
<dbReference type="eggNOG" id="ENOG502TG2I">
    <property type="taxonomic scope" value="Eukaryota"/>
</dbReference>
<reference evidence="3" key="1">
    <citation type="submission" date="2011-07" db="EMBL/GenBank/DDBJ databases">
        <authorList>
            <consortium name="Caenorhabditis brenneri Sequencing and Analysis Consortium"/>
            <person name="Wilson R.K."/>
        </authorList>
    </citation>
    <scope>NUCLEOTIDE SEQUENCE [LARGE SCALE GENOMIC DNA]</scope>
    <source>
        <strain evidence="3">PB2801</strain>
    </source>
</reference>
<dbReference type="OrthoDB" id="5843099at2759"/>
<proteinExistence type="predicted"/>
<dbReference type="InterPro" id="IPR012885">
    <property type="entry name" value="F-box_Sdz-33"/>
</dbReference>
<feature type="domain" description="Sdz-33 F-box" evidence="1">
    <location>
        <begin position="188"/>
        <end position="234"/>
    </location>
</feature>
<dbReference type="AlphaFoldDB" id="G0MZI8"/>
<accession>G0MZI8</accession>
<gene>
    <name evidence="2" type="ORF">CAEBREN_14665</name>
</gene>
<dbReference type="InParanoid" id="G0MZI8"/>
<dbReference type="PANTHER" id="PTHR31006">
    <property type="entry name" value="F-BOX DOMAIN-CONTAINING PROTEIN-RELATED-RELATED"/>
    <property type="match status" value="1"/>
</dbReference>
<dbReference type="InterPro" id="IPR042317">
    <property type="entry name" value="She-1-like"/>
</dbReference>
<dbReference type="Pfam" id="PF07735">
    <property type="entry name" value="FBA_2"/>
    <property type="match status" value="1"/>
</dbReference>
<evidence type="ECO:0000313" key="2">
    <source>
        <dbReference type="EMBL" id="EGT48153.1"/>
    </source>
</evidence>